<dbReference type="AlphaFoldDB" id="A0A2W5NVR7"/>
<organism evidence="2 3">
    <name type="scientific">Novosphingobium pentaromativorans</name>
    <dbReference type="NCBI Taxonomy" id="205844"/>
    <lineage>
        <taxon>Bacteria</taxon>
        <taxon>Pseudomonadati</taxon>
        <taxon>Pseudomonadota</taxon>
        <taxon>Alphaproteobacteria</taxon>
        <taxon>Sphingomonadales</taxon>
        <taxon>Sphingomonadaceae</taxon>
        <taxon>Novosphingobium</taxon>
    </lineage>
</organism>
<sequence length="430" mass="47163">MHSSTAPLQDFSNSLQTAQAAQEVAHRPRVRIFNVKYSPNLGDGLLSECLEQALVDCGAHDDTWSVDLAGRTAYGPGAAGRGALIRALHMLPTPLRRHSVRLPLAVQSRRRWRPHYEASLQNADCVVIGGGNLIVDLDLNFPTKIALTIEAAERRGLPVFIYGCGVSTGWSRQGRTLIRRALERGVVRKVFVRDLRSQTLWDAEFGAELGLSASVVPDPGLLAHARYGLSFYASAQACRYGPIGLNITSPVAVGYHSGRTVEKTVLEAWYRQLAEELASEGYDVVLFTNGSPEDRTCAARLASALSAGPWSARISAIEPRNPQELARLVSRLQGLVAFRMHAIIAAYSCRIPFVALRWDPKLDSFVQSVDLANWMLDPFTASPAITLECMKEAIRRGIDPDDHARVIERARSGVADLYAEIAKTRTKPKS</sequence>
<comment type="caution">
    <text evidence="2">The sequence shown here is derived from an EMBL/GenBank/DDBJ whole genome shotgun (WGS) entry which is preliminary data.</text>
</comment>
<feature type="domain" description="Polysaccharide pyruvyl transferase" evidence="1">
    <location>
        <begin position="40"/>
        <end position="360"/>
    </location>
</feature>
<accession>A0A2W5NVR7</accession>
<dbReference type="PANTHER" id="PTHR36836">
    <property type="entry name" value="COLANIC ACID BIOSYNTHESIS PROTEIN WCAK"/>
    <property type="match status" value="1"/>
</dbReference>
<gene>
    <name evidence="2" type="ORF">DI555_00495</name>
</gene>
<protein>
    <submittedName>
        <fullName evidence="2">Polysaccharide pyruvyl transferase family protein</fullName>
    </submittedName>
</protein>
<dbReference type="Gene3D" id="3.40.50.2000">
    <property type="entry name" value="Glycogen Phosphorylase B"/>
    <property type="match status" value="1"/>
</dbReference>
<dbReference type="EMBL" id="QFPX01000001">
    <property type="protein sequence ID" value="PZQ57711.1"/>
    <property type="molecule type" value="Genomic_DNA"/>
</dbReference>
<dbReference type="Pfam" id="PF04230">
    <property type="entry name" value="PS_pyruv_trans"/>
    <property type="match status" value="1"/>
</dbReference>
<dbReference type="SUPFAM" id="SSF53756">
    <property type="entry name" value="UDP-Glycosyltransferase/glycogen phosphorylase"/>
    <property type="match status" value="1"/>
</dbReference>
<evidence type="ECO:0000313" key="3">
    <source>
        <dbReference type="Proteomes" id="UP000249082"/>
    </source>
</evidence>
<evidence type="ECO:0000259" key="1">
    <source>
        <dbReference type="Pfam" id="PF04230"/>
    </source>
</evidence>
<proteinExistence type="predicted"/>
<dbReference type="PANTHER" id="PTHR36836:SF1">
    <property type="entry name" value="COLANIC ACID BIOSYNTHESIS PROTEIN WCAK"/>
    <property type="match status" value="1"/>
</dbReference>
<dbReference type="GO" id="GO:0016740">
    <property type="term" value="F:transferase activity"/>
    <property type="evidence" value="ECO:0007669"/>
    <property type="project" value="UniProtKB-KW"/>
</dbReference>
<dbReference type="InterPro" id="IPR007345">
    <property type="entry name" value="Polysacch_pyruvyl_Trfase"/>
</dbReference>
<name>A0A2W5NVR7_9SPHN</name>
<keyword evidence="2" id="KW-0808">Transferase</keyword>
<reference evidence="2 3" key="1">
    <citation type="submission" date="2017-08" db="EMBL/GenBank/DDBJ databases">
        <title>Infants hospitalized years apart are colonized by the same room-sourced microbial strains.</title>
        <authorList>
            <person name="Brooks B."/>
            <person name="Olm M.R."/>
            <person name="Firek B.A."/>
            <person name="Baker R."/>
            <person name="Thomas B.C."/>
            <person name="Morowitz M.J."/>
            <person name="Banfield J.F."/>
        </authorList>
    </citation>
    <scope>NUCLEOTIDE SEQUENCE [LARGE SCALE GENOMIC DNA]</scope>
    <source>
        <strain evidence="2">S2_005_002_R2_33</strain>
    </source>
</reference>
<dbReference type="Proteomes" id="UP000249082">
    <property type="component" value="Unassembled WGS sequence"/>
</dbReference>
<evidence type="ECO:0000313" key="2">
    <source>
        <dbReference type="EMBL" id="PZQ57711.1"/>
    </source>
</evidence>